<evidence type="ECO:0000313" key="1">
    <source>
        <dbReference type="EMBL" id="MDO9706832.1"/>
    </source>
</evidence>
<dbReference type="EMBL" id="JAUTWS010000001">
    <property type="protein sequence ID" value="MDO9706832.1"/>
    <property type="molecule type" value="Genomic_DNA"/>
</dbReference>
<proteinExistence type="predicted"/>
<accession>A0ABT9DSF8</accession>
<dbReference type="Proteomes" id="UP001243009">
    <property type="component" value="Unassembled WGS sequence"/>
</dbReference>
<keyword evidence="2" id="KW-1185">Reference proteome</keyword>
<sequence length="311" mass="32028">MTAAAVLGTLLQEALPETPVLDLGLPAGRIFPWWPGARCGVADAEALPPAEAALLRRFRLGGAGLGVLGLDGTAGLDQAAGAFRLLVLDGLPRRLPAALEAGDIMVLQRGGSEGQAPLPGPERGRIMLLGGSTGRIERWDLLVPRDAVGALFDRLHVAAHRLAARLGGHARWQVGGRVAQRQLASLGILATGPERMPPLVLPAKALWHDLPGLLQGDALPLGSARQARILLGALPDLPSRLGLKLGGADPAQPPALFLDGLPLATRSATEEGVLVLEALARFRPDRAGVVGLALPAAAPPGLAILGLEVAP</sequence>
<name>A0ABT9DSF8_9PROT</name>
<reference evidence="1 2" key="1">
    <citation type="submission" date="2023-08" db="EMBL/GenBank/DDBJ databases">
        <title>The draft genome sequence of Paracraurococcus sp. LOR1-02.</title>
        <authorList>
            <person name="Kingkaew E."/>
            <person name="Tanasupawat S."/>
        </authorList>
    </citation>
    <scope>NUCLEOTIDE SEQUENCE [LARGE SCALE GENOMIC DNA]</scope>
    <source>
        <strain evidence="1 2">LOR1-02</strain>
    </source>
</reference>
<dbReference type="RefSeq" id="WP_305101704.1">
    <property type="nucleotide sequence ID" value="NZ_JAUTWS010000001.1"/>
</dbReference>
<protein>
    <submittedName>
        <fullName evidence="1">Uncharacterized protein</fullName>
    </submittedName>
</protein>
<gene>
    <name evidence="1" type="ORF">Q7A36_00660</name>
</gene>
<comment type="caution">
    <text evidence="1">The sequence shown here is derived from an EMBL/GenBank/DDBJ whole genome shotgun (WGS) entry which is preliminary data.</text>
</comment>
<evidence type="ECO:0000313" key="2">
    <source>
        <dbReference type="Proteomes" id="UP001243009"/>
    </source>
</evidence>
<organism evidence="1 2">
    <name type="scientific">Paracraurococcus lichenis</name>
    <dbReference type="NCBI Taxonomy" id="3064888"/>
    <lineage>
        <taxon>Bacteria</taxon>
        <taxon>Pseudomonadati</taxon>
        <taxon>Pseudomonadota</taxon>
        <taxon>Alphaproteobacteria</taxon>
        <taxon>Acetobacterales</taxon>
        <taxon>Roseomonadaceae</taxon>
        <taxon>Paracraurococcus</taxon>
    </lineage>
</organism>